<dbReference type="EMBL" id="FOAB01000003">
    <property type="protein sequence ID" value="SEL04778.1"/>
    <property type="molecule type" value="Genomic_DNA"/>
</dbReference>
<evidence type="ECO:0000313" key="3">
    <source>
        <dbReference type="Proteomes" id="UP000198521"/>
    </source>
</evidence>
<dbReference type="STRING" id="1038014.SAMN04487910_1558"/>
<feature type="transmembrane region" description="Helical" evidence="1">
    <location>
        <begin position="78"/>
        <end position="98"/>
    </location>
</feature>
<dbReference type="Proteomes" id="UP000198521">
    <property type="component" value="Unassembled WGS sequence"/>
</dbReference>
<dbReference type="RefSeq" id="WP_091407260.1">
    <property type="nucleotide sequence ID" value="NZ_FOAB01000003.1"/>
</dbReference>
<feature type="transmembrane region" description="Helical" evidence="1">
    <location>
        <begin position="36"/>
        <end position="58"/>
    </location>
</feature>
<dbReference type="Pfam" id="PF14108">
    <property type="entry name" value="ABA4-like"/>
    <property type="match status" value="1"/>
</dbReference>
<dbReference type="AlphaFoldDB" id="A0A1H7M1B9"/>
<evidence type="ECO:0000256" key="1">
    <source>
        <dbReference type="SAM" id="Phobius"/>
    </source>
</evidence>
<dbReference type="OrthoDB" id="345237at2"/>
<keyword evidence="1" id="KW-0812">Transmembrane</keyword>
<gene>
    <name evidence="2" type="ORF">SAMN04487910_1558</name>
</gene>
<evidence type="ECO:0000313" key="2">
    <source>
        <dbReference type="EMBL" id="SEL04778.1"/>
    </source>
</evidence>
<feature type="transmembrane region" description="Helical" evidence="1">
    <location>
        <begin position="110"/>
        <end position="132"/>
    </location>
</feature>
<keyword evidence="1" id="KW-1133">Transmembrane helix</keyword>
<evidence type="ECO:0008006" key="4">
    <source>
        <dbReference type="Google" id="ProtNLM"/>
    </source>
</evidence>
<keyword evidence="1" id="KW-0472">Membrane</keyword>
<sequence>MTPADIFSIANMIAMPMWILMALLPKWKVTRFLIDFKIVPIILSLVYGFYIFQAIQIGGGMDFGSLATVMELFTEENAVLAGWVHYLAFDLIVGMWILDQNKKLGIHQLLIAPCLFATFMLGPIGFLLFIIIKSIKQKTS</sequence>
<keyword evidence="3" id="KW-1185">Reference proteome</keyword>
<protein>
    <recommendedName>
        <fullName evidence="4">DUF4281 domain-containing protein</fullName>
    </recommendedName>
</protein>
<dbReference type="InterPro" id="IPR025461">
    <property type="entry name" value="ABA4-like"/>
</dbReference>
<name>A0A1H7M1B9_AQUAM</name>
<accession>A0A1H7M1B9</accession>
<proteinExistence type="predicted"/>
<reference evidence="2 3" key="1">
    <citation type="submission" date="2016-10" db="EMBL/GenBank/DDBJ databases">
        <authorList>
            <person name="de Groot N.N."/>
        </authorList>
    </citation>
    <scope>NUCLEOTIDE SEQUENCE [LARGE SCALE GENOMIC DNA]</scope>
    <source>
        <strain evidence="2 3">DSM 25232</strain>
    </source>
</reference>
<feature type="transmembrane region" description="Helical" evidence="1">
    <location>
        <begin position="6"/>
        <end position="24"/>
    </location>
</feature>
<organism evidence="2 3">
    <name type="scientific">Aquimarina amphilecti</name>
    <dbReference type="NCBI Taxonomy" id="1038014"/>
    <lineage>
        <taxon>Bacteria</taxon>
        <taxon>Pseudomonadati</taxon>
        <taxon>Bacteroidota</taxon>
        <taxon>Flavobacteriia</taxon>
        <taxon>Flavobacteriales</taxon>
        <taxon>Flavobacteriaceae</taxon>
        <taxon>Aquimarina</taxon>
    </lineage>
</organism>